<dbReference type="AlphaFoldDB" id="A0AAN8A747"/>
<dbReference type="GO" id="GO:0016301">
    <property type="term" value="F:kinase activity"/>
    <property type="evidence" value="ECO:0007669"/>
    <property type="project" value="UniProtKB-KW"/>
</dbReference>
<evidence type="ECO:0000313" key="10">
    <source>
        <dbReference type="EMBL" id="KAK5778436.1"/>
    </source>
</evidence>
<evidence type="ECO:0000256" key="9">
    <source>
        <dbReference type="ARBA" id="ARBA00061312"/>
    </source>
</evidence>
<organism evidence="10 11">
    <name type="scientific">Arxiozyma heterogenica</name>
    <dbReference type="NCBI Taxonomy" id="278026"/>
    <lineage>
        <taxon>Eukaryota</taxon>
        <taxon>Fungi</taxon>
        <taxon>Dikarya</taxon>
        <taxon>Ascomycota</taxon>
        <taxon>Saccharomycotina</taxon>
        <taxon>Saccharomycetes</taxon>
        <taxon>Saccharomycetales</taxon>
        <taxon>Saccharomycetaceae</taxon>
        <taxon>Arxiozyma</taxon>
    </lineage>
</organism>
<evidence type="ECO:0000256" key="3">
    <source>
        <dbReference type="ARBA" id="ARBA00022490"/>
    </source>
</evidence>
<keyword evidence="3" id="KW-0963">Cytoplasm</keyword>
<dbReference type="Gene3D" id="3.40.50.300">
    <property type="entry name" value="P-loop containing nucleotide triphosphate hydrolases"/>
    <property type="match status" value="1"/>
</dbReference>
<evidence type="ECO:0000313" key="11">
    <source>
        <dbReference type="Proteomes" id="UP001306508"/>
    </source>
</evidence>
<keyword evidence="5" id="KW-0547">Nucleotide-binding</keyword>
<dbReference type="GO" id="GO:0005634">
    <property type="term" value="C:nucleus"/>
    <property type="evidence" value="ECO:0007669"/>
    <property type="project" value="UniProtKB-SubCell"/>
</dbReference>
<evidence type="ECO:0000256" key="2">
    <source>
        <dbReference type="ARBA" id="ARBA00004496"/>
    </source>
</evidence>
<evidence type="ECO:0000256" key="6">
    <source>
        <dbReference type="ARBA" id="ARBA00022777"/>
    </source>
</evidence>
<dbReference type="InterPro" id="IPR027417">
    <property type="entry name" value="P-loop_NTPase"/>
</dbReference>
<comment type="subcellular location">
    <subcellularLocation>
        <location evidence="2">Cytoplasm</location>
    </subcellularLocation>
    <subcellularLocation>
        <location evidence="1">Nucleus</location>
    </subcellularLocation>
</comment>
<keyword evidence="6" id="KW-0418">Kinase</keyword>
<name>A0AAN8A747_9SACH</name>
<keyword evidence="4" id="KW-0808">Transferase</keyword>
<dbReference type="Proteomes" id="UP001306508">
    <property type="component" value="Unassembled WGS sequence"/>
</dbReference>
<dbReference type="FunFam" id="3.40.50.300:FF:001691">
    <property type="entry name" value="Probable ATP-dependent kinase TDA10"/>
    <property type="match status" value="1"/>
</dbReference>
<reference evidence="11" key="1">
    <citation type="submission" date="2023-07" db="EMBL/GenBank/DDBJ databases">
        <title>A draft genome of Kazachstania heterogenica Y-27499.</title>
        <authorList>
            <person name="Donic C."/>
            <person name="Kralova J.S."/>
            <person name="Fidel L."/>
            <person name="Ben-Dor S."/>
            <person name="Jung S."/>
        </authorList>
    </citation>
    <scope>NUCLEOTIDE SEQUENCE [LARGE SCALE GENOMIC DNA]</scope>
    <source>
        <strain evidence="11">Y27499</strain>
    </source>
</reference>
<keyword evidence="7" id="KW-0067">ATP-binding</keyword>
<accession>A0AAN8A747</accession>
<comment type="caution">
    <text evidence="10">The sequence shown here is derived from an EMBL/GenBank/DDBJ whole genome shotgun (WGS) entry which is preliminary data.</text>
</comment>
<evidence type="ECO:0000256" key="4">
    <source>
        <dbReference type="ARBA" id="ARBA00022679"/>
    </source>
</evidence>
<protein>
    <submittedName>
        <fullName evidence="10">Uncharacterized protein</fullName>
    </submittedName>
</protein>
<dbReference type="GO" id="GO:0005737">
    <property type="term" value="C:cytoplasm"/>
    <property type="evidence" value="ECO:0007669"/>
    <property type="project" value="UniProtKB-SubCell"/>
</dbReference>
<evidence type="ECO:0000256" key="7">
    <source>
        <dbReference type="ARBA" id="ARBA00022840"/>
    </source>
</evidence>
<proteinExistence type="inferred from homology"/>
<dbReference type="EMBL" id="JAWIZZ010000053">
    <property type="protein sequence ID" value="KAK5778436.1"/>
    <property type="molecule type" value="Genomic_DNA"/>
</dbReference>
<sequence>MLTSTVTDTVFNFVDKFVPQWFEKNNKEPLIIYISGPQGSGKTYTTTKLYEHLLKKYGYSHSIAHMSLDDFYLTHDDQLKINKQYSHNKLLQGRGLPGTHDIPLLNQVLQNILQSRNDENDADYISIPRYDKSKYNGEGDRSDIVVQCKTPVDICIIEGWFLGFTPLLSTDDEDLLLNGDMIDINAKLFTYSDLLWNNPEINSLGIVFATNDISNVYEWRKQQEHATIKEKGNGMTDEQVIKFVDRYMPCYKLYYDNFVHGERLGSVATLTLGIDINRNLHYTKTRCIE</sequence>
<evidence type="ECO:0000256" key="8">
    <source>
        <dbReference type="ARBA" id="ARBA00023242"/>
    </source>
</evidence>
<evidence type="ECO:0000256" key="1">
    <source>
        <dbReference type="ARBA" id="ARBA00004123"/>
    </source>
</evidence>
<dbReference type="SUPFAM" id="SSF52540">
    <property type="entry name" value="P-loop containing nucleoside triphosphate hydrolases"/>
    <property type="match status" value="1"/>
</dbReference>
<dbReference type="PANTHER" id="PTHR10285">
    <property type="entry name" value="URIDINE KINASE"/>
    <property type="match status" value="1"/>
</dbReference>
<evidence type="ECO:0000256" key="5">
    <source>
        <dbReference type="ARBA" id="ARBA00022741"/>
    </source>
</evidence>
<gene>
    <name evidence="10" type="ORF">RI543_004101</name>
</gene>
<dbReference type="GO" id="GO:0005524">
    <property type="term" value="F:ATP binding"/>
    <property type="evidence" value="ECO:0007669"/>
    <property type="project" value="UniProtKB-KW"/>
</dbReference>
<comment type="similarity">
    <text evidence="9">Belongs to the GLYK kinase family.</text>
</comment>
<keyword evidence="8" id="KW-0539">Nucleus</keyword>
<keyword evidence="11" id="KW-1185">Reference proteome</keyword>